<sequence>MFGEKNYEIGKKLDVCQCENTKLKCELKNRDKKICELCETNKKLICQINYVCSENADLNHKLRKTLSSLKCLSNKYKSLKKKCKSKCRNQHNRCHSCNRDECNCCNSCNGNNDDYDC</sequence>
<organism evidence="1 2">
    <name type="scientific">Megavirus lba</name>
    <dbReference type="NCBI Taxonomy" id="1235314"/>
    <lineage>
        <taxon>Viruses</taxon>
        <taxon>Varidnaviria</taxon>
        <taxon>Bamfordvirae</taxon>
        <taxon>Nucleocytoviricota</taxon>
        <taxon>Megaviricetes</taxon>
        <taxon>Imitervirales</taxon>
        <taxon>Mimiviridae</taxon>
        <taxon>Megamimivirinae</taxon>
        <taxon>Megavirus</taxon>
        <taxon>Megavirus chilense</taxon>
    </lineage>
</organism>
<evidence type="ECO:0000313" key="2">
    <source>
        <dbReference type="Proteomes" id="UP000236749"/>
    </source>
</evidence>
<dbReference type="EMBL" id="JX885207">
    <property type="protein sequence ID" value="AGD92580.1"/>
    <property type="molecule type" value="Genomic_DNA"/>
</dbReference>
<gene>
    <name evidence="1" type="ORF">LBA_00662</name>
</gene>
<protein>
    <submittedName>
        <fullName evidence="1">Uncharacterized protein</fullName>
    </submittedName>
</protein>
<proteinExistence type="predicted"/>
<accession>L7XYS8</accession>
<dbReference type="Proteomes" id="UP000236749">
    <property type="component" value="Segment"/>
</dbReference>
<name>L7XYS8_9VIRU</name>
<evidence type="ECO:0000313" key="1">
    <source>
        <dbReference type="EMBL" id="AGD92580.1"/>
    </source>
</evidence>
<reference evidence="1 2" key="1">
    <citation type="journal article" date="2013" name="Clin. Infect. Dis.">
        <title>First isolation of Mimivirus in a patient with pneumonia.</title>
        <authorList>
            <person name="Saadi H."/>
            <person name="Pagnier I."/>
            <person name="Colson P."/>
            <person name="Cherif J.K."/>
            <person name="Beji M."/>
            <person name="Boughalmi M."/>
            <person name="Azza S."/>
            <person name="Armstrong N."/>
            <person name="Robert C."/>
            <person name="Fournous G."/>
            <person name="La Scola B."/>
            <person name="Raoult D."/>
        </authorList>
    </citation>
    <scope>NUCLEOTIDE SEQUENCE [LARGE SCALE GENOMIC DNA]</scope>
    <source>
        <strain evidence="1">LBA111</strain>
    </source>
</reference>